<dbReference type="InterPro" id="IPR014717">
    <property type="entry name" value="Transl_elong_EF1B/ribsomal_bS6"/>
</dbReference>
<keyword evidence="4" id="KW-1185">Reference proteome</keyword>
<comment type="caution">
    <text evidence="3">The sequence shown here is derived from an EMBL/GenBank/DDBJ whole genome shotgun (WGS) entry which is preliminary data.</text>
</comment>
<dbReference type="Proteomes" id="UP000028302">
    <property type="component" value="Unassembled WGS sequence"/>
</dbReference>
<accession>A0A084IRC4</accession>
<dbReference type="GO" id="GO:0043107">
    <property type="term" value="P:type IV pilus-dependent motility"/>
    <property type="evidence" value="ECO:0007669"/>
    <property type="project" value="InterPro"/>
</dbReference>
<dbReference type="RefSeq" id="WP_051882621.1">
    <property type="nucleotide sequence ID" value="NZ_APNK01000001.1"/>
</dbReference>
<dbReference type="PANTHER" id="PTHR39555">
    <property type="entry name" value="FIMBRIAL ASSEMBLY PROTEIN PILO-LIKE PROTEIN-RELATED"/>
    <property type="match status" value="1"/>
</dbReference>
<sequence length="224" mass="24773">MRPLREYIDELRSLDQNNIGSWPTWAYGLAISVVSLVIMLIAAWYFVLPKREALADARHQEQQLKESFRIKEAMVSNLGAYRDQLASMQAEFGTLLAQLPSKTEVPSLLRDISQTRSANGLDEELFKPAPEQTKDFYAVLPNDLIVTGDFHHFATFVSDVAALPRIVTISNVHIEPVNKSRGSGSSSGQAKGPLRMSLTASTYRYLGEDSGSDHKTSSKGKGKS</sequence>
<keyword evidence="2" id="KW-1133">Transmembrane helix</keyword>
<evidence type="ECO:0000256" key="1">
    <source>
        <dbReference type="SAM" id="MobiDB-lite"/>
    </source>
</evidence>
<organism evidence="3 4">
    <name type="scientific">Salinisphaera hydrothermalis (strain C41B8)</name>
    <dbReference type="NCBI Taxonomy" id="1304275"/>
    <lineage>
        <taxon>Bacteria</taxon>
        <taxon>Pseudomonadati</taxon>
        <taxon>Pseudomonadota</taxon>
        <taxon>Gammaproteobacteria</taxon>
        <taxon>Salinisphaerales</taxon>
        <taxon>Salinisphaeraceae</taxon>
        <taxon>Salinisphaera</taxon>
    </lineage>
</organism>
<gene>
    <name evidence="3" type="ORF">C41B8_00875</name>
</gene>
<feature type="transmembrane region" description="Helical" evidence="2">
    <location>
        <begin position="25"/>
        <end position="48"/>
    </location>
</feature>
<dbReference type="PIRSF" id="PIRSF016482">
    <property type="entry name" value="PilO"/>
    <property type="match status" value="1"/>
</dbReference>
<dbReference type="EMBL" id="APNK01000001">
    <property type="protein sequence ID" value="KEZ79258.1"/>
    <property type="molecule type" value="Genomic_DNA"/>
</dbReference>
<reference evidence="3 4" key="1">
    <citation type="submission" date="2013-03" db="EMBL/GenBank/DDBJ databases">
        <title>Salinisphaera hydrothermalis C41B8 Genome Sequencing.</title>
        <authorList>
            <person name="Li C."/>
            <person name="Lai Q."/>
            <person name="Shao Z."/>
        </authorList>
    </citation>
    <scope>NUCLEOTIDE SEQUENCE [LARGE SCALE GENOMIC DNA]</scope>
    <source>
        <strain evidence="3 4">C41B8</strain>
    </source>
</reference>
<dbReference type="Pfam" id="PF04350">
    <property type="entry name" value="PilO"/>
    <property type="match status" value="1"/>
</dbReference>
<dbReference type="eggNOG" id="COG3167">
    <property type="taxonomic scope" value="Bacteria"/>
</dbReference>
<name>A0A084IRC4_SALHC</name>
<keyword evidence="2" id="KW-0472">Membrane</keyword>
<evidence type="ECO:0000313" key="4">
    <source>
        <dbReference type="Proteomes" id="UP000028302"/>
    </source>
</evidence>
<evidence type="ECO:0000256" key="2">
    <source>
        <dbReference type="SAM" id="Phobius"/>
    </source>
</evidence>
<dbReference type="OrthoDB" id="9802133at2"/>
<dbReference type="AlphaFoldDB" id="A0A084IRC4"/>
<dbReference type="Gene3D" id="3.30.70.60">
    <property type="match status" value="1"/>
</dbReference>
<dbReference type="InterPro" id="IPR007445">
    <property type="entry name" value="PilO"/>
</dbReference>
<evidence type="ECO:0000313" key="3">
    <source>
        <dbReference type="EMBL" id="KEZ79258.1"/>
    </source>
</evidence>
<dbReference type="Gene3D" id="1.10.287.540">
    <property type="entry name" value="Helix hairpin bin"/>
    <property type="match status" value="1"/>
</dbReference>
<protein>
    <submittedName>
        <fullName evidence="3">Pilus assembly protein PilO</fullName>
    </submittedName>
</protein>
<feature type="region of interest" description="Disordered" evidence="1">
    <location>
        <begin position="205"/>
        <end position="224"/>
    </location>
</feature>
<dbReference type="PANTHER" id="PTHR39555:SF1">
    <property type="entry name" value="TYPE IV PILUS INNER MEMBRANE COMPONENT PILO"/>
    <property type="match status" value="1"/>
</dbReference>
<keyword evidence="2" id="KW-0812">Transmembrane</keyword>
<dbReference type="GO" id="GO:0043683">
    <property type="term" value="P:type IV pilus assembly"/>
    <property type="evidence" value="ECO:0007669"/>
    <property type="project" value="InterPro"/>
</dbReference>
<dbReference type="STRING" id="1304275.C41B8_00875"/>
<proteinExistence type="predicted"/>